<comment type="catalytic activity">
    <reaction evidence="11 12">
        <text>uridine(1498) in 16S rRNA + S-adenosyl-L-methionine = N(3)-methyluridine(1498) in 16S rRNA + S-adenosyl-L-homocysteine + H(+)</text>
        <dbReference type="Rhea" id="RHEA:42920"/>
        <dbReference type="Rhea" id="RHEA-COMP:10283"/>
        <dbReference type="Rhea" id="RHEA-COMP:10284"/>
        <dbReference type="ChEBI" id="CHEBI:15378"/>
        <dbReference type="ChEBI" id="CHEBI:57856"/>
        <dbReference type="ChEBI" id="CHEBI:59789"/>
        <dbReference type="ChEBI" id="CHEBI:65315"/>
        <dbReference type="ChEBI" id="CHEBI:74502"/>
        <dbReference type="EC" id="2.1.1.193"/>
    </reaction>
</comment>
<evidence type="ECO:0000313" key="15">
    <source>
        <dbReference type="EMBL" id="QNM08730.1"/>
    </source>
</evidence>
<dbReference type="InterPro" id="IPR046887">
    <property type="entry name" value="RsmE_PUA-like"/>
</dbReference>
<dbReference type="KEGG" id="whj:H9Q79_18175"/>
<dbReference type="InterPro" id="IPR006700">
    <property type="entry name" value="RsmE"/>
</dbReference>
<dbReference type="EMBL" id="CP060635">
    <property type="protein sequence ID" value="QNM08730.1"/>
    <property type="molecule type" value="Genomic_DNA"/>
</dbReference>
<evidence type="ECO:0000256" key="2">
    <source>
        <dbReference type="ARBA" id="ARBA00005528"/>
    </source>
</evidence>
<dbReference type="GO" id="GO:0070042">
    <property type="term" value="F:rRNA (uridine-N3-)-methyltransferase activity"/>
    <property type="evidence" value="ECO:0007669"/>
    <property type="project" value="TreeGrafter"/>
</dbReference>
<dbReference type="CDD" id="cd18084">
    <property type="entry name" value="RsmE-like"/>
    <property type="match status" value="1"/>
</dbReference>
<dbReference type="NCBIfam" id="TIGR00046">
    <property type="entry name" value="RsmE family RNA methyltransferase"/>
    <property type="match status" value="1"/>
</dbReference>
<name>A0A7G9GD48_9FIRM</name>
<evidence type="ECO:0000256" key="6">
    <source>
        <dbReference type="ARBA" id="ARBA00022552"/>
    </source>
</evidence>
<dbReference type="Pfam" id="PF04452">
    <property type="entry name" value="Methyltrans_RNA"/>
    <property type="match status" value="1"/>
</dbReference>
<keyword evidence="8 12" id="KW-0808">Transferase</keyword>
<evidence type="ECO:0000256" key="12">
    <source>
        <dbReference type="PIRNR" id="PIRNR015601"/>
    </source>
</evidence>
<evidence type="ECO:0000313" key="16">
    <source>
        <dbReference type="Proteomes" id="UP000515860"/>
    </source>
</evidence>
<dbReference type="AlphaFoldDB" id="A0A7G9GD48"/>
<evidence type="ECO:0000256" key="1">
    <source>
        <dbReference type="ARBA" id="ARBA00004496"/>
    </source>
</evidence>
<evidence type="ECO:0000256" key="7">
    <source>
        <dbReference type="ARBA" id="ARBA00022603"/>
    </source>
</evidence>
<evidence type="ECO:0000256" key="8">
    <source>
        <dbReference type="ARBA" id="ARBA00022679"/>
    </source>
</evidence>
<dbReference type="SUPFAM" id="SSF88697">
    <property type="entry name" value="PUA domain-like"/>
    <property type="match status" value="1"/>
</dbReference>
<keyword evidence="5 12" id="KW-0963">Cytoplasm</keyword>
<dbReference type="PANTHER" id="PTHR30027">
    <property type="entry name" value="RIBOSOMAL RNA SMALL SUBUNIT METHYLTRANSFERASE E"/>
    <property type="match status" value="1"/>
</dbReference>
<dbReference type="InterPro" id="IPR046886">
    <property type="entry name" value="RsmE_MTase_dom"/>
</dbReference>
<dbReference type="GO" id="GO:0070475">
    <property type="term" value="P:rRNA base methylation"/>
    <property type="evidence" value="ECO:0007669"/>
    <property type="project" value="TreeGrafter"/>
</dbReference>
<dbReference type="EC" id="2.1.1.193" evidence="3 12"/>
<evidence type="ECO:0000256" key="11">
    <source>
        <dbReference type="ARBA" id="ARBA00047944"/>
    </source>
</evidence>
<feature type="domain" description="Ribosomal RNA small subunit methyltransferase E PUA-like" evidence="14">
    <location>
        <begin position="20"/>
        <end position="65"/>
    </location>
</feature>
<dbReference type="SUPFAM" id="SSF75217">
    <property type="entry name" value="alpha/beta knot"/>
    <property type="match status" value="1"/>
</dbReference>
<keyword evidence="7 12" id="KW-0489">Methyltransferase</keyword>
<dbReference type="NCBIfam" id="NF008692">
    <property type="entry name" value="PRK11713.1-5"/>
    <property type="match status" value="1"/>
</dbReference>
<dbReference type="GO" id="GO:0005737">
    <property type="term" value="C:cytoplasm"/>
    <property type="evidence" value="ECO:0007669"/>
    <property type="project" value="UniProtKB-SubCell"/>
</dbReference>
<feature type="domain" description="Ribosomal RNA small subunit methyltransferase E methyltransferase" evidence="13">
    <location>
        <begin position="73"/>
        <end position="240"/>
    </location>
</feature>
<dbReference type="Proteomes" id="UP000515860">
    <property type="component" value="Chromosome"/>
</dbReference>
<comment type="similarity">
    <text evidence="2 12">Belongs to the RNA methyltransferase RsmE family.</text>
</comment>
<dbReference type="Pfam" id="PF20260">
    <property type="entry name" value="PUA_4"/>
    <property type="match status" value="1"/>
</dbReference>
<keyword evidence="16" id="KW-1185">Reference proteome</keyword>
<evidence type="ECO:0000256" key="3">
    <source>
        <dbReference type="ARBA" id="ARBA00012328"/>
    </source>
</evidence>
<organism evidence="15 16">
    <name type="scientific">Wansuia hejianensis</name>
    <dbReference type="NCBI Taxonomy" id="2763667"/>
    <lineage>
        <taxon>Bacteria</taxon>
        <taxon>Bacillati</taxon>
        <taxon>Bacillota</taxon>
        <taxon>Clostridia</taxon>
        <taxon>Lachnospirales</taxon>
        <taxon>Lachnospiraceae</taxon>
        <taxon>Wansuia</taxon>
    </lineage>
</organism>
<dbReference type="InterPro" id="IPR029026">
    <property type="entry name" value="tRNA_m1G_MTases_N"/>
</dbReference>
<evidence type="ECO:0000259" key="13">
    <source>
        <dbReference type="Pfam" id="PF04452"/>
    </source>
</evidence>
<evidence type="ECO:0000256" key="4">
    <source>
        <dbReference type="ARBA" id="ARBA00013673"/>
    </source>
</evidence>
<evidence type="ECO:0000256" key="5">
    <source>
        <dbReference type="ARBA" id="ARBA00022490"/>
    </source>
</evidence>
<reference evidence="15 16" key="1">
    <citation type="submission" date="2020-08" db="EMBL/GenBank/DDBJ databases">
        <authorList>
            <person name="Liu C."/>
            <person name="Sun Q."/>
        </authorList>
    </citation>
    <scope>NUCLEOTIDE SEQUENCE [LARGE SCALE GENOMIC DNA]</scope>
    <source>
        <strain evidence="15 16">NSJ-29</strain>
    </source>
</reference>
<comment type="function">
    <text evidence="10 12">Specifically methylates the N3 position of the uracil ring of uridine 1498 (m3U1498) in 16S rRNA. Acts on the fully assembled 30S ribosomal subunit.</text>
</comment>
<keyword evidence="6 12" id="KW-0698">rRNA processing</keyword>
<dbReference type="InterPro" id="IPR015947">
    <property type="entry name" value="PUA-like_sf"/>
</dbReference>
<dbReference type="PIRSF" id="PIRSF015601">
    <property type="entry name" value="MTase_slr0722"/>
    <property type="match status" value="1"/>
</dbReference>
<accession>A0A7G9GD48</accession>
<dbReference type="Gene3D" id="3.40.1280.10">
    <property type="match status" value="1"/>
</dbReference>
<proteinExistence type="inferred from homology"/>
<dbReference type="Gene3D" id="2.40.240.20">
    <property type="entry name" value="Hypothetical PUA domain-like, domain 1"/>
    <property type="match status" value="1"/>
</dbReference>
<evidence type="ECO:0000259" key="14">
    <source>
        <dbReference type="Pfam" id="PF20260"/>
    </source>
</evidence>
<protein>
    <recommendedName>
        <fullName evidence="4 12">Ribosomal RNA small subunit methyltransferase E</fullName>
        <ecNumber evidence="3 12">2.1.1.193</ecNumber>
    </recommendedName>
</protein>
<keyword evidence="9 12" id="KW-0949">S-adenosyl-L-methionine</keyword>
<sequence>MNRFFVEPDQIGGGSIRIMGQDVNHIRNVLRMRTGEEILVCCGDEWEYTCRVTAFGEREILAEILDAQKPGKELPSRICLFQCLPKGDKMELIVQKAVELGASEIVPVSSRRCVVRLDRKKAEHKVSRWNGVAASAAKQSKRMIVPGVHEVMGFREALEYAGNMDVRLIPYEKAEGMAAARELLSGIRAGQSVAVFIGPEGGFEEEEIEEARAGGFLPVSLGKRILRTETAGMTVLSILMYLLEQD</sequence>
<dbReference type="PANTHER" id="PTHR30027:SF3">
    <property type="entry name" value="16S RRNA (URACIL(1498)-N(3))-METHYLTRANSFERASE"/>
    <property type="match status" value="1"/>
</dbReference>
<dbReference type="InterPro" id="IPR029028">
    <property type="entry name" value="Alpha/beta_knot_MTases"/>
</dbReference>
<gene>
    <name evidence="15" type="ORF">H9Q79_18175</name>
</gene>
<evidence type="ECO:0000256" key="9">
    <source>
        <dbReference type="ARBA" id="ARBA00022691"/>
    </source>
</evidence>
<dbReference type="RefSeq" id="WP_249328903.1">
    <property type="nucleotide sequence ID" value="NZ_CP060635.1"/>
</dbReference>
<comment type="subcellular location">
    <subcellularLocation>
        <location evidence="1 12">Cytoplasm</location>
    </subcellularLocation>
</comment>
<evidence type="ECO:0000256" key="10">
    <source>
        <dbReference type="ARBA" id="ARBA00025699"/>
    </source>
</evidence>